<comment type="subcellular location">
    <subcellularLocation>
        <location evidence="1 9">Secreted</location>
    </subcellularLocation>
</comment>
<name>A0A096NV24_PAPAN</name>
<evidence type="ECO:0000259" key="11">
    <source>
        <dbReference type="Pfam" id="PF13841"/>
    </source>
</evidence>
<dbReference type="InterPro" id="IPR050544">
    <property type="entry name" value="Beta-defensin"/>
</dbReference>
<dbReference type="HOGENOM" id="CLU_181906_0_0_1"/>
<dbReference type="STRING" id="9555.ENSPANP00000016899"/>
<dbReference type="GO" id="GO:0045087">
    <property type="term" value="P:innate immune response"/>
    <property type="evidence" value="ECO:0007669"/>
    <property type="project" value="InterPro"/>
</dbReference>
<dbReference type="GeneID" id="100998639"/>
<accession>A0A096NV24</accession>
<evidence type="ECO:0000256" key="10">
    <source>
        <dbReference type="SAM" id="MobiDB-lite"/>
    </source>
</evidence>
<keyword evidence="7 9" id="KW-0044">Antibiotic</keyword>
<evidence type="ECO:0000256" key="5">
    <source>
        <dbReference type="ARBA" id="ARBA00022729"/>
    </source>
</evidence>
<evidence type="ECO:0000256" key="9">
    <source>
        <dbReference type="RuleBase" id="RU231113"/>
    </source>
</evidence>
<sequence length="95" mass="10555">MKFLLLVLAALGFLTQVIPASGGGSKCVSDTPGYCRTHCHRGETALFMCSPFRKCCISYSFLPQPDLPQLVGNHWPSRSRNTQRKNKKQQTTVTP</sequence>
<dbReference type="Proteomes" id="UP000028761">
    <property type="component" value="Chromosome 16"/>
</dbReference>
<dbReference type="GO" id="GO:0061827">
    <property type="term" value="C:sperm head"/>
    <property type="evidence" value="ECO:0007669"/>
    <property type="project" value="Ensembl"/>
</dbReference>
<keyword evidence="5 9" id="KW-0732">Signal</keyword>
<gene>
    <name evidence="12" type="primary">DEFB132</name>
</gene>
<dbReference type="KEGG" id="panu:100998639"/>
<feature type="signal peptide" evidence="9">
    <location>
        <begin position="1"/>
        <end position="19"/>
    </location>
</feature>
<feature type="domain" description="Beta-defensin" evidence="11">
    <location>
        <begin position="26"/>
        <end position="56"/>
    </location>
</feature>
<dbReference type="PANTHER" id="PTHR15001:SF7">
    <property type="entry name" value="DEFENSIN BETA 118"/>
    <property type="match status" value="1"/>
</dbReference>
<keyword evidence="4 9" id="KW-0929">Antimicrobial</keyword>
<dbReference type="GO" id="GO:0005615">
    <property type="term" value="C:extracellular space"/>
    <property type="evidence" value="ECO:0007669"/>
    <property type="project" value="Ensembl"/>
</dbReference>
<evidence type="ECO:0000256" key="3">
    <source>
        <dbReference type="ARBA" id="ARBA00022525"/>
    </source>
</evidence>
<evidence type="ECO:0000256" key="4">
    <source>
        <dbReference type="ARBA" id="ARBA00022529"/>
    </source>
</evidence>
<dbReference type="RefSeq" id="XP_003904967.1">
    <property type="nucleotide sequence ID" value="XM_003904918.4"/>
</dbReference>
<feature type="chain" id="PRO_5013984506" description="Beta-defensin" evidence="9">
    <location>
        <begin position="20"/>
        <end position="95"/>
    </location>
</feature>
<dbReference type="OMA" id="NASRKCC"/>
<dbReference type="InterPro" id="IPR025933">
    <property type="entry name" value="Beta_defensin_dom"/>
</dbReference>
<dbReference type="Ensembl" id="ENSPANT00000019778.3">
    <property type="protein sequence ID" value="ENSPANP00000016899.2"/>
    <property type="gene ID" value="ENSPANG00000022071.3"/>
</dbReference>
<keyword evidence="13" id="KW-1185">Reference proteome</keyword>
<keyword evidence="6 9" id="KW-0211">Defensin</keyword>
<comment type="function">
    <text evidence="9">Has antibacterial activity.</text>
</comment>
<keyword evidence="3 9" id="KW-0964">Secreted</keyword>
<dbReference type="Pfam" id="PF13841">
    <property type="entry name" value="Defensin_beta_2"/>
    <property type="match status" value="1"/>
</dbReference>
<evidence type="ECO:0000313" key="12">
    <source>
        <dbReference type="Ensembl" id="ENSPANP00000016899.2"/>
    </source>
</evidence>
<evidence type="ECO:0000256" key="7">
    <source>
        <dbReference type="ARBA" id="ARBA00023022"/>
    </source>
</evidence>
<dbReference type="AlphaFoldDB" id="A0A096NV24"/>
<feature type="region of interest" description="Disordered" evidence="10">
    <location>
        <begin position="72"/>
        <end position="95"/>
    </location>
</feature>
<dbReference type="CTD" id="400830"/>
<reference evidence="12 13" key="1">
    <citation type="submission" date="2012-03" db="EMBL/GenBank/DDBJ databases">
        <title>Whole Genome Assembly of Papio anubis.</title>
        <authorList>
            <person name="Liu Y.L."/>
            <person name="Abraham K.A."/>
            <person name="Akbar H.A."/>
            <person name="Ali S.A."/>
            <person name="Anosike U.A."/>
            <person name="Aqrawi P.A."/>
            <person name="Arias F.A."/>
            <person name="Attaway T.A."/>
            <person name="Awwad R.A."/>
            <person name="Babu C.B."/>
            <person name="Bandaranaike D.B."/>
            <person name="Battles P.B."/>
            <person name="Bell A.B."/>
            <person name="Beltran B.B."/>
            <person name="Berhane-Mersha D.B."/>
            <person name="Bess C.B."/>
            <person name="Bickham C.B."/>
            <person name="Bolden T.B."/>
            <person name="Carter K.C."/>
            <person name="Chau D.C."/>
            <person name="Chavez A.C."/>
            <person name="Clerc-Blankenburg K.C."/>
            <person name="Coyle M.C."/>
            <person name="Dao M.D."/>
            <person name="Davila M.L.D."/>
            <person name="Davy-Carroll L.D."/>
            <person name="Denson S.D."/>
            <person name="Dinh H.D."/>
            <person name="Fernandez S.F."/>
            <person name="Fernando P.F."/>
            <person name="Forbes L.F."/>
            <person name="Francis C.F."/>
            <person name="Francisco L.F."/>
            <person name="Fu Q.F."/>
            <person name="Garcia-Iii R.G."/>
            <person name="Garrett T.G."/>
            <person name="Gross S.G."/>
            <person name="Gubbala S.G."/>
            <person name="Hirani K.H."/>
            <person name="Hogues M.H."/>
            <person name="Hollins B.H."/>
            <person name="Jackson L.J."/>
            <person name="Javaid M.J."/>
            <person name="Jhangiani S.J."/>
            <person name="Johnson A.J."/>
            <person name="Johnson B.J."/>
            <person name="Jones J.J."/>
            <person name="Joshi V.J."/>
            <person name="Kalu J.K."/>
            <person name="Khan N.K."/>
            <person name="Korchina V.K."/>
            <person name="Kovar C.K."/>
            <person name="Lago L.L."/>
            <person name="Lara F.L."/>
            <person name="Le T.-K.L."/>
            <person name="Lee S.L."/>
            <person name="Legall-Iii F.L."/>
            <person name="Lemon S.L."/>
            <person name="Liu J.L."/>
            <person name="Liu Y.-S.L."/>
            <person name="Liyanage D.L."/>
            <person name="Lopez J.L."/>
            <person name="Lorensuhewa L.L."/>
            <person name="Mata R.M."/>
            <person name="Mathew T.M."/>
            <person name="Mercado C.M."/>
            <person name="Mercado I.M."/>
            <person name="Morales K.M."/>
            <person name="Morgan M.M."/>
            <person name="Munidasa M.M."/>
            <person name="Ngo D.N."/>
            <person name="Nguyen L.N."/>
            <person name="Nguyen T.N."/>
            <person name="Nguyen N.N."/>
            <person name="Obregon M.O."/>
            <person name="Okwuonu G.O."/>
            <person name="Ongeri F.O."/>
            <person name="Onwere C.O."/>
            <person name="Osifeso I.O."/>
            <person name="Parra A.P."/>
            <person name="Patil S.P."/>
            <person name="Perez A.P."/>
            <person name="Perez Y.P."/>
            <person name="Pham C.P."/>
            <person name="Pu L.-L.P."/>
            <person name="Puazo M.P."/>
            <person name="Quiroz J.Q."/>
            <person name="Rouhana J.R."/>
            <person name="Ruiz M.R."/>
            <person name="Ruiz S.-J.R."/>
            <person name="Saada N.S."/>
            <person name="Santibanez J.S."/>
            <person name="Scheel M.S."/>
            <person name="Schneider B.S."/>
            <person name="Simmons D.S."/>
            <person name="Sisson I.S."/>
            <person name="Tang L.-Y.T."/>
            <person name="Thornton R.T."/>
            <person name="Tisius J.T."/>
            <person name="Toledanes G.T."/>
            <person name="Trejos Z.T."/>
            <person name="Usmani K.U."/>
            <person name="Varghese R.V."/>
            <person name="Vattathil S.V."/>
            <person name="Vee V.V."/>
            <person name="Walker D.W."/>
            <person name="Weissenberger G.W."/>
            <person name="White C.W."/>
            <person name="Williams A.W."/>
            <person name="Woodworth J.W."/>
            <person name="Wright R.W."/>
            <person name="Zhu Y.Z."/>
            <person name="Han Y.H."/>
            <person name="Newsham I.N."/>
            <person name="Nazareth L.N."/>
            <person name="Worley K.W."/>
            <person name="Muzny D.M."/>
            <person name="Rogers J.R."/>
            <person name="Gibbs R.G."/>
        </authorList>
    </citation>
    <scope>NUCLEOTIDE SEQUENCE [LARGE SCALE GENOMIC DNA]</scope>
</reference>
<reference evidence="12" key="2">
    <citation type="submission" date="2025-08" db="UniProtKB">
        <authorList>
            <consortium name="Ensembl"/>
        </authorList>
    </citation>
    <scope>IDENTIFICATION</scope>
</reference>
<dbReference type="GO" id="GO:0031640">
    <property type="term" value="P:killing of cells of another organism"/>
    <property type="evidence" value="ECO:0007669"/>
    <property type="project" value="Ensembl"/>
</dbReference>
<evidence type="ECO:0000256" key="6">
    <source>
        <dbReference type="ARBA" id="ARBA00022940"/>
    </source>
</evidence>
<dbReference type="GO" id="GO:0042742">
    <property type="term" value="P:defense response to bacterium"/>
    <property type="evidence" value="ECO:0007669"/>
    <property type="project" value="UniProtKB-UniRule"/>
</dbReference>
<proteinExistence type="inferred from homology"/>
<dbReference type="eggNOG" id="ENOG502TE15">
    <property type="taxonomic scope" value="Eukaryota"/>
</dbReference>
<dbReference type="PANTHER" id="PTHR15001">
    <property type="entry name" value="BETA-DEFENSIN 123-RELATED"/>
    <property type="match status" value="1"/>
</dbReference>
<evidence type="ECO:0000256" key="2">
    <source>
        <dbReference type="ARBA" id="ARBA00007371"/>
    </source>
</evidence>
<reference evidence="12" key="3">
    <citation type="submission" date="2025-09" db="UniProtKB">
        <authorList>
            <consortium name="Ensembl"/>
        </authorList>
    </citation>
    <scope>IDENTIFICATION</scope>
</reference>
<comment type="similarity">
    <text evidence="2 9">Belongs to the beta-defensin family.</text>
</comment>
<evidence type="ECO:0000256" key="1">
    <source>
        <dbReference type="ARBA" id="ARBA00004613"/>
    </source>
</evidence>
<evidence type="ECO:0000313" key="13">
    <source>
        <dbReference type="Proteomes" id="UP000028761"/>
    </source>
</evidence>
<protein>
    <recommendedName>
        <fullName evidence="9">Beta-defensin</fullName>
    </recommendedName>
</protein>
<dbReference type="Bgee" id="ENSPANG00000022071">
    <property type="expression patterns" value="Expressed in perirenal fat and 2 other cell types or tissues"/>
</dbReference>
<keyword evidence="8" id="KW-1015">Disulfide bond</keyword>
<dbReference type="OrthoDB" id="9533508at2759"/>
<evidence type="ECO:0000256" key="8">
    <source>
        <dbReference type="ARBA" id="ARBA00023157"/>
    </source>
</evidence>
<organism evidence="12 13">
    <name type="scientific">Papio anubis</name>
    <name type="common">Olive baboon</name>
    <dbReference type="NCBI Taxonomy" id="9555"/>
    <lineage>
        <taxon>Eukaryota</taxon>
        <taxon>Metazoa</taxon>
        <taxon>Chordata</taxon>
        <taxon>Craniata</taxon>
        <taxon>Vertebrata</taxon>
        <taxon>Euteleostomi</taxon>
        <taxon>Mammalia</taxon>
        <taxon>Eutheria</taxon>
        <taxon>Euarchontoglires</taxon>
        <taxon>Primates</taxon>
        <taxon>Haplorrhini</taxon>
        <taxon>Catarrhini</taxon>
        <taxon>Cercopithecidae</taxon>
        <taxon>Cercopithecinae</taxon>
        <taxon>Papio</taxon>
    </lineage>
</organism>
<dbReference type="GeneTree" id="ENSGT00940000165094"/>